<dbReference type="STRING" id="1855912.LuPra_05899"/>
<comment type="catalytic activity">
    <reaction evidence="1">
        <text>inosine + phosphate = alpha-D-ribose 1-phosphate + hypoxanthine</text>
        <dbReference type="Rhea" id="RHEA:27646"/>
        <dbReference type="ChEBI" id="CHEBI:17368"/>
        <dbReference type="ChEBI" id="CHEBI:17596"/>
        <dbReference type="ChEBI" id="CHEBI:43474"/>
        <dbReference type="ChEBI" id="CHEBI:57720"/>
        <dbReference type="EC" id="2.4.2.1"/>
    </reaction>
    <physiologicalReaction direction="left-to-right" evidence="1">
        <dbReference type="Rhea" id="RHEA:27647"/>
    </physiologicalReaction>
</comment>
<reference evidence="11 12" key="1">
    <citation type="journal article" date="2016" name="Genome Announc.">
        <title>First Complete Genome Sequence of a Subdivision 6 Acidobacterium Strain.</title>
        <authorList>
            <person name="Huang S."/>
            <person name="Vieira S."/>
            <person name="Bunk B."/>
            <person name="Riedel T."/>
            <person name="Sproer C."/>
            <person name="Overmann J."/>
        </authorList>
    </citation>
    <scope>NUCLEOTIDE SEQUENCE [LARGE SCALE GENOMIC DNA]</scope>
    <source>
        <strain evidence="12">DSM 100886 HEG_-6_39</strain>
    </source>
</reference>
<dbReference type="Pfam" id="PF02578">
    <property type="entry name" value="Cu-oxidase_4"/>
    <property type="match status" value="1"/>
</dbReference>
<dbReference type="OrthoDB" id="4279at2"/>
<evidence type="ECO:0000256" key="2">
    <source>
        <dbReference type="ARBA" id="ARBA00007353"/>
    </source>
</evidence>
<dbReference type="InterPro" id="IPR003730">
    <property type="entry name" value="Cu_polyphenol_OxRdtase"/>
</dbReference>
<keyword evidence="4" id="KW-0479">Metal-binding</keyword>
<dbReference type="CDD" id="cd16833">
    <property type="entry name" value="YfiH"/>
    <property type="match status" value="1"/>
</dbReference>
<comment type="catalytic activity">
    <reaction evidence="7">
        <text>adenosine + H2O + H(+) = inosine + NH4(+)</text>
        <dbReference type="Rhea" id="RHEA:24408"/>
        <dbReference type="ChEBI" id="CHEBI:15377"/>
        <dbReference type="ChEBI" id="CHEBI:15378"/>
        <dbReference type="ChEBI" id="CHEBI:16335"/>
        <dbReference type="ChEBI" id="CHEBI:17596"/>
        <dbReference type="ChEBI" id="CHEBI:28938"/>
        <dbReference type="EC" id="3.5.4.4"/>
    </reaction>
    <physiologicalReaction direction="left-to-right" evidence="7">
        <dbReference type="Rhea" id="RHEA:24409"/>
    </physiologicalReaction>
</comment>
<proteinExistence type="inferred from homology"/>
<comment type="catalytic activity">
    <reaction evidence="9">
        <text>S-methyl-5'-thioadenosine + phosphate = 5-(methylsulfanyl)-alpha-D-ribose 1-phosphate + adenine</text>
        <dbReference type="Rhea" id="RHEA:11852"/>
        <dbReference type="ChEBI" id="CHEBI:16708"/>
        <dbReference type="ChEBI" id="CHEBI:17509"/>
        <dbReference type="ChEBI" id="CHEBI:43474"/>
        <dbReference type="ChEBI" id="CHEBI:58533"/>
        <dbReference type="EC" id="2.4.2.28"/>
    </reaction>
    <physiologicalReaction direction="left-to-right" evidence="9">
        <dbReference type="Rhea" id="RHEA:11853"/>
    </physiologicalReaction>
</comment>
<dbReference type="KEGG" id="abac:LuPra_05899"/>
<comment type="catalytic activity">
    <reaction evidence="8">
        <text>adenosine + phosphate = alpha-D-ribose 1-phosphate + adenine</text>
        <dbReference type="Rhea" id="RHEA:27642"/>
        <dbReference type="ChEBI" id="CHEBI:16335"/>
        <dbReference type="ChEBI" id="CHEBI:16708"/>
        <dbReference type="ChEBI" id="CHEBI:43474"/>
        <dbReference type="ChEBI" id="CHEBI:57720"/>
        <dbReference type="EC" id="2.4.2.1"/>
    </reaction>
    <physiologicalReaction direction="left-to-right" evidence="8">
        <dbReference type="Rhea" id="RHEA:27643"/>
    </physiologicalReaction>
</comment>
<evidence type="ECO:0000256" key="4">
    <source>
        <dbReference type="ARBA" id="ARBA00022723"/>
    </source>
</evidence>
<organism evidence="11 12">
    <name type="scientific">Luteitalea pratensis</name>
    <dbReference type="NCBI Taxonomy" id="1855912"/>
    <lineage>
        <taxon>Bacteria</taxon>
        <taxon>Pseudomonadati</taxon>
        <taxon>Acidobacteriota</taxon>
        <taxon>Vicinamibacteria</taxon>
        <taxon>Vicinamibacterales</taxon>
        <taxon>Vicinamibacteraceae</taxon>
        <taxon>Luteitalea</taxon>
    </lineage>
</organism>
<evidence type="ECO:0000256" key="9">
    <source>
        <dbReference type="ARBA" id="ARBA00049893"/>
    </source>
</evidence>
<dbReference type="EMBL" id="CP015136">
    <property type="protein sequence ID" value="AMY12618.1"/>
    <property type="molecule type" value="Genomic_DNA"/>
</dbReference>
<dbReference type="AlphaFoldDB" id="A0A143PWM6"/>
<gene>
    <name evidence="11" type="primary">yfiH</name>
    <name evidence="11" type="ORF">LuPra_05899</name>
</gene>
<evidence type="ECO:0000256" key="6">
    <source>
        <dbReference type="ARBA" id="ARBA00022833"/>
    </source>
</evidence>
<evidence type="ECO:0000313" key="12">
    <source>
        <dbReference type="Proteomes" id="UP000076079"/>
    </source>
</evidence>
<dbReference type="Proteomes" id="UP000076079">
    <property type="component" value="Chromosome"/>
</dbReference>
<dbReference type="RefSeq" id="WP_157899841.1">
    <property type="nucleotide sequence ID" value="NZ_CP015136.1"/>
</dbReference>
<name>A0A143PWM6_LUTPR</name>
<keyword evidence="12" id="KW-1185">Reference proteome</keyword>
<keyword evidence="5" id="KW-0378">Hydrolase</keyword>
<dbReference type="PATRIC" id="fig|1813736.3.peg.6200"/>
<dbReference type="GO" id="GO:0016787">
    <property type="term" value="F:hydrolase activity"/>
    <property type="evidence" value="ECO:0007669"/>
    <property type="project" value="UniProtKB-KW"/>
</dbReference>
<dbReference type="PANTHER" id="PTHR30616">
    <property type="entry name" value="UNCHARACTERIZED PROTEIN YFIH"/>
    <property type="match status" value="1"/>
</dbReference>
<keyword evidence="3" id="KW-0808">Transferase</keyword>
<reference evidence="12" key="2">
    <citation type="submission" date="2016-04" db="EMBL/GenBank/DDBJ databases">
        <title>First Complete Genome Sequence of a Subdivision 6 Acidobacterium.</title>
        <authorList>
            <person name="Huang S."/>
            <person name="Vieira S."/>
            <person name="Bunk B."/>
            <person name="Riedel T."/>
            <person name="Sproeer C."/>
            <person name="Overmann J."/>
        </authorList>
    </citation>
    <scope>NUCLEOTIDE SEQUENCE [LARGE SCALE GENOMIC DNA]</scope>
    <source>
        <strain evidence="12">DSM 100886 HEG_-6_39</strain>
    </source>
</reference>
<dbReference type="GO" id="GO:0005507">
    <property type="term" value="F:copper ion binding"/>
    <property type="evidence" value="ECO:0007669"/>
    <property type="project" value="TreeGrafter"/>
</dbReference>
<accession>A0A143PWM6</accession>
<evidence type="ECO:0000256" key="10">
    <source>
        <dbReference type="RuleBase" id="RU361274"/>
    </source>
</evidence>
<evidence type="ECO:0000313" key="11">
    <source>
        <dbReference type="EMBL" id="AMY12618.1"/>
    </source>
</evidence>
<comment type="similarity">
    <text evidence="2 10">Belongs to the purine nucleoside phosphorylase YfiH/LACC1 family.</text>
</comment>
<dbReference type="InterPro" id="IPR011324">
    <property type="entry name" value="Cytotoxic_necrot_fac-like_cat"/>
</dbReference>
<dbReference type="SUPFAM" id="SSF64438">
    <property type="entry name" value="CNF1/YfiH-like putative cysteine hydrolases"/>
    <property type="match status" value="1"/>
</dbReference>
<evidence type="ECO:0000256" key="7">
    <source>
        <dbReference type="ARBA" id="ARBA00047989"/>
    </source>
</evidence>
<dbReference type="Gene3D" id="3.60.140.10">
    <property type="entry name" value="CNF1/YfiH-like putative cysteine hydrolases"/>
    <property type="match status" value="1"/>
</dbReference>
<protein>
    <recommendedName>
        <fullName evidence="10">Purine nucleoside phosphorylase</fullName>
    </recommendedName>
</protein>
<dbReference type="PANTHER" id="PTHR30616:SF2">
    <property type="entry name" value="PURINE NUCLEOSIDE PHOSPHORYLASE LACC1"/>
    <property type="match status" value="1"/>
</dbReference>
<evidence type="ECO:0000256" key="8">
    <source>
        <dbReference type="ARBA" id="ARBA00048968"/>
    </source>
</evidence>
<dbReference type="GO" id="GO:0017061">
    <property type="term" value="F:S-methyl-5-thioadenosine phosphorylase activity"/>
    <property type="evidence" value="ECO:0007669"/>
    <property type="project" value="UniProtKB-EC"/>
</dbReference>
<evidence type="ECO:0000256" key="1">
    <source>
        <dbReference type="ARBA" id="ARBA00000553"/>
    </source>
</evidence>
<sequence length="255" mass="27513">MSPFTWFETPWGPALRCEALEPHARHVFTGRGLDLPHADEGAGWETLSNWLGVESSHLWRLRQVHGITVHTEAVAPCDGTWPEGDLLATDQHDVALAVRTADCVPLLFADPRTGVVAAVHAGWRGTVAGAASRMVEVLAVTFGSRPEDLIAAIGPCVGPESYEVGQEVVDAFAAAWPHEAARGTWWVPRVPPGKYLLDLWTITRDQLAAARLDPANIHLAGLCTVRHAALLHSYRVDGSSAGRMVAAIRPVRTPA</sequence>
<dbReference type="InterPro" id="IPR038371">
    <property type="entry name" value="Cu_polyphenol_OxRdtase_sf"/>
</dbReference>
<keyword evidence="6" id="KW-0862">Zinc</keyword>
<evidence type="ECO:0000256" key="3">
    <source>
        <dbReference type="ARBA" id="ARBA00022679"/>
    </source>
</evidence>
<evidence type="ECO:0000256" key="5">
    <source>
        <dbReference type="ARBA" id="ARBA00022801"/>
    </source>
</evidence>
<dbReference type="NCBIfam" id="TIGR00726">
    <property type="entry name" value="peptidoglycan editing factor PgeF"/>
    <property type="match status" value="1"/>
</dbReference>